<dbReference type="EMBL" id="PQ015378">
    <property type="protein sequence ID" value="XDJ14805.1"/>
    <property type="molecule type" value="Genomic_DNA"/>
</dbReference>
<protein>
    <submittedName>
        <fullName evidence="1">Uncharacterized protein</fullName>
    </submittedName>
</protein>
<reference evidence="1" key="1">
    <citation type="submission" date="2024-07" db="EMBL/GenBank/DDBJ databases">
        <authorList>
            <person name="Bringhurst R.M."/>
            <person name="Homer T.E."/>
        </authorList>
    </citation>
    <scope>NUCLEOTIDE SEQUENCE</scope>
</reference>
<accession>A0AB39CDA4</accession>
<organism evidence="1">
    <name type="scientific">Pseudomonas phage RVTF4</name>
    <dbReference type="NCBI Taxonomy" id="3236931"/>
    <lineage>
        <taxon>Viruses</taxon>
    </lineage>
</organism>
<name>A0AB39CDA4_9VIRU</name>
<proteinExistence type="predicted"/>
<evidence type="ECO:0000313" key="1">
    <source>
        <dbReference type="EMBL" id="XDJ14805.1"/>
    </source>
</evidence>
<sequence>MKIRPAITKVHLRNSIPFSDQRLEEIIRAEERLAQPVDVRVPEDQIANHIAMAGLSNIKPWERPWLRLQENMMQQRIDEETGVHAELNADGTYHYLSMDDLPMVGRGDYPYKITSTGDMYKFRADQYYSYNPYGVVPEDLRAPAFVSNNKCPEIIIDESASMPSDGKGALAVIWNIYALRSDLWAKGVRNWSYIDMLPKEERWRIQPHTSLEEQRSLYLRYSHKALANQLREIIRMKDVVQHPGEELKTTRREYLTALERLGVSLWSEKGMIGFKDHEFVVVFE</sequence>